<dbReference type="KEGG" id="ccot:CCAX7_36210"/>
<name>A0A402D6X1_9BACT</name>
<gene>
    <name evidence="1" type="ORF">CCAX7_36210</name>
</gene>
<accession>A0A402D6X1</accession>
<organism evidence="1 2">
    <name type="scientific">Capsulimonas corticalis</name>
    <dbReference type="NCBI Taxonomy" id="2219043"/>
    <lineage>
        <taxon>Bacteria</taxon>
        <taxon>Bacillati</taxon>
        <taxon>Armatimonadota</taxon>
        <taxon>Armatimonadia</taxon>
        <taxon>Capsulimonadales</taxon>
        <taxon>Capsulimonadaceae</taxon>
        <taxon>Capsulimonas</taxon>
    </lineage>
</organism>
<sequence>MRERFASPLGGANENGAHYYFVIGTLECPVMFFETAEEKQVDTIVEAYRRAVIEHGCKPLDLIWSADKRRPGPLYALATNCPNTPPVMGFEVEIE</sequence>
<keyword evidence="2" id="KW-1185">Reference proteome</keyword>
<proteinExistence type="predicted"/>
<dbReference type="Proteomes" id="UP000287394">
    <property type="component" value="Chromosome"/>
</dbReference>
<reference evidence="1 2" key="1">
    <citation type="journal article" date="2019" name="Int. J. Syst. Evol. Microbiol.">
        <title>Capsulimonas corticalis gen. nov., sp. nov., an aerobic capsulated bacterium, of a novel bacterial order, Capsulimonadales ord. nov., of the class Armatimonadia of the phylum Armatimonadetes.</title>
        <authorList>
            <person name="Li J."/>
            <person name="Kudo C."/>
            <person name="Tonouchi A."/>
        </authorList>
    </citation>
    <scope>NUCLEOTIDE SEQUENCE [LARGE SCALE GENOMIC DNA]</scope>
    <source>
        <strain evidence="1 2">AX-7</strain>
    </source>
</reference>
<protein>
    <submittedName>
        <fullName evidence="1">Uncharacterized protein</fullName>
    </submittedName>
</protein>
<dbReference type="AlphaFoldDB" id="A0A402D6X1"/>
<evidence type="ECO:0000313" key="2">
    <source>
        <dbReference type="Proteomes" id="UP000287394"/>
    </source>
</evidence>
<dbReference type="EMBL" id="AP025739">
    <property type="protein sequence ID" value="BDI31570.1"/>
    <property type="molecule type" value="Genomic_DNA"/>
</dbReference>
<evidence type="ECO:0000313" key="1">
    <source>
        <dbReference type="EMBL" id="BDI31570.1"/>
    </source>
</evidence>